<dbReference type="EMBL" id="CP033219">
    <property type="protein sequence ID" value="AZV76952.1"/>
    <property type="molecule type" value="Genomic_DNA"/>
</dbReference>
<dbReference type="RefSeq" id="WP_127747488.1">
    <property type="nucleotide sequence ID" value="NZ_CP033219.1"/>
</dbReference>
<dbReference type="Pfam" id="PF07669">
    <property type="entry name" value="Eco57I"/>
    <property type="match status" value="1"/>
</dbReference>
<dbReference type="InterPro" id="IPR050953">
    <property type="entry name" value="N4_N6_ade-DNA_methylase"/>
</dbReference>
<protein>
    <recommendedName>
        <fullName evidence="2">site-specific DNA-methyltransferase (adenine-specific)</fullName>
        <ecNumber evidence="2">2.1.1.72</ecNumber>
    </recommendedName>
</protein>
<dbReference type="GO" id="GO:0003676">
    <property type="term" value="F:nucleic acid binding"/>
    <property type="evidence" value="ECO:0007669"/>
    <property type="project" value="InterPro"/>
</dbReference>
<dbReference type="OrthoDB" id="9806213at2"/>
<feature type="domain" description="Type II methyltransferase M.TaqI-like" evidence="7">
    <location>
        <begin position="109"/>
        <end position="196"/>
    </location>
</feature>
<dbReference type="REBASE" id="295503">
    <property type="entry name" value="M.SspW43ORF2940P"/>
</dbReference>
<dbReference type="PANTHER" id="PTHR33841:SF5">
    <property type="entry name" value="DNA METHYLASE (MODIFICATION METHYLASE) (METHYLTRANSFERASE)-RELATED"/>
    <property type="match status" value="1"/>
</dbReference>
<dbReference type="Gene3D" id="3.40.50.150">
    <property type="entry name" value="Vaccinia Virus protein VP39"/>
    <property type="match status" value="1"/>
</dbReference>
<dbReference type="PANTHER" id="PTHR33841">
    <property type="entry name" value="DNA METHYLTRANSFERASE YEEA-RELATED"/>
    <property type="match status" value="1"/>
</dbReference>
<proteinExistence type="inferred from homology"/>
<evidence type="ECO:0000313" key="10">
    <source>
        <dbReference type="Proteomes" id="UP000283063"/>
    </source>
</evidence>
<evidence type="ECO:0000256" key="2">
    <source>
        <dbReference type="ARBA" id="ARBA00011900"/>
    </source>
</evidence>
<organism evidence="9 10">
    <name type="scientific">Parasedimentitalea marina</name>
    <dbReference type="NCBI Taxonomy" id="2483033"/>
    <lineage>
        <taxon>Bacteria</taxon>
        <taxon>Pseudomonadati</taxon>
        <taxon>Pseudomonadota</taxon>
        <taxon>Alphaproteobacteria</taxon>
        <taxon>Rhodobacterales</taxon>
        <taxon>Paracoccaceae</taxon>
        <taxon>Parasedimentitalea</taxon>
    </lineage>
</organism>
<keyword evidence="4" id="KW-0808">Transferase</keyword>
<dbReference type="GO" id="GO:0006304">
    <property type="term" value="P:DNA modification"/>
    <property type="evidence" value="ECO:0007669"/>
    <property type="project" value="InterPro"/>
</dbReference>
<dbReference type="PROSITE" id="PS00092">
    <property type="entry name" value="N6_MTASE"/>
    <property type="match status" value="1"/>
</dbReference>
<evidence type="ECO:0000313" key="9">
    <source>
        <dbReference type="EMBL" id="AZV76952.1"/>
    </source>
</evidence>
<sequence length="556" mass="62190">MNTLQKRANDRKKELGAYYTHKGLTDIICEWAIRSSNCRVFEPSFGGCGFLRSAHDRFTDFEGSAATEQIFGCDIDPEAFGFLADLLERPIDLERFHQGDFLLQEFPRSWLGSFDAVIGNPPYLSYQKIHPSVREIALAYLRDEGLDLGRRASLWAYFVGLSSRFITEGGRMAWVLPSSFLYANYSQSLRKFIYNSFEDVRAFEMQERQFLLEGTEEKTIVVLAEGKRSKASDNLVGDIQLARCAGVRDLADEIQKWKDGSSSGTSSCGSAVLDCLSRAPLELFEQLKASKHHHTLGEYVRIQIGLVTGNNRFFLRTDDERQEAGISTRDLVDILPRFSFVKGSHLTLNDVDVMRENAAKTFLVSAKSMENAPQKIGEYLASYPEDAKAKCSTFKKRSSWSQTDDGAIPDLFFPVMQHNGPRVVLNTAGLNCTNSIHRGYFIQDVSETRKKFISLASLSTFSQISAEIAGRSYGSGALKHEPREAEAIGLLLPPIHHTKISSAFRRADAFLRAGDFNEATQVADHVILESLDVDCAPTQAAILKSGLAQLRQNRQR</sequence>
<keyword evidence="5" id="KW-0949">S-adenosyl-L-methionine</keyword>
<dbReference type="AlphaFoldDB" id="A0A3T0MYY8"/>
<dbReference type="InterPro" id="IPR002052">
    <property type="entry name" value="DNA_methylase_N6_adenine_CS"/>
</dbReference>
<evidence type="ECO:0000256" key="6">
    <source>
        <dbReference type="ARBA" id="ARBA00047942"/>
    </source>
</evidence>
<dbReference type="CDD" id="cd02440">
    <property type="entry name" value="AdoMet_MTases"/>
    <property type="match status" value="1"/>
</dbReference>
<accession>A0A3T0MYY8</accession>
<feature type="domain" description="Type II methyltransferase M.Eco57I C-terminal" evidence="8">
    <location>
        <begin position="276"/>
        <end position="528"/>
    </location>
</feature>
<evidence type="ECO:0000256" key="3">
    <source>
        <dbReference type="ARBA" id="ARBA00022603"/>
    </source>
</evidence>
<dbReference type="KEGG" id="sedi:EBB79_02940"/>
<evidence type="ECO:0000259" key="7">
    <source>
        <dbReference type="Pfam" id="PF07669"/>
    </source>
</evidence>
<dbReference type="SUPFAM" id="SSF53335">
    <property type="entry name" value="S-adenosyl-L-methionine-dependent methyltransferases"/>
    <property type="match status" value="1"/>
</dbReference>
<comment type="catalytic activity">
    <reaction evidence="6">
        <text>a 2'-deoxyadenosine in DNA + S-adenosyl-L-methionine = an N(6)-methyl-2'-deoxyadenosine in DNA + S-adenosyl-L-homocysteine + H(+)</text>
        <dbReference type="Rhea" id="RHEA:15197"/>
        <dbReference type="Rhea" id="RHEA-COMP:12418"/>
        <dbReference type="Rhea" id="RHEA-COMP:12419"/>
        <dbReference type="ChEBI" id="CHEBI:15378"/>
        <dbReference type="ChEBI" id="CHEBI:57856"/>
        <dbReference type="ChEBI" id="CHEBI:59789"/>
        <dbReference type="ChEBI" id="CHEBI:90615"/>
        <dbReference type="ChEBI" id="CHEBI:90616"/>
        <dbReference type="EC" id="2.1.1.72"/>
    </reaction>
</comment>
<dbReference type="Pfam" id="PF22837">
    <property type="entry name" value="M_Eco57I_C"/>
    <property type="match status" value="1"/>
</dbReference>
<dbReference type="InterPro" id="IPR029063">
    <property type="entry name" value="SAM-dependent_MTases_sf"/>
</dbReference>
<dbReference type="PRINTS" id="PR00507">
    <property type="entry name" value="N12N6MTFRASE"/>
</dbReference>
<gene>
    <name evidence="9" type="ORF">EBB79_02940</name>
</gene>
<comment type="similarity">
    <text evidence="1">Belongs to the N(4)/N(6)-methyltransferase family.</text>
</comment>
<evidence type="ECO:0000256" key="5">
    <source>
        <dbReference type="ARBA" id="ARBA00022691"/>
    </source>
</evidence>
<dbReference type="Proteomes" id="UP000283063">
    <property type="component" value="Chromosome"/>
</dbReference>
<dbReference type="InterPro" id="IPR011639">
    <property type="entry name" value="MethylTrfase_TaqI-like_dom"/>
</dbReference>
<dbReference type="GO" id="GO:0009007">
    <property type="term" value="F:site-specific DNA-methyltransferase (adenine-specific) activity"/>
    <property type="evidence" value="ECO:0007669"/>
    <property type="project" value="UniProtKB-EC"/>
</dbReference>
<dbReference type="InterPro" id="IPR054520">
    <property type="entry name" value="M_Eco57I_C"/>
</dbReference>
<dbReference type="EC" id="2.1.1.72" evidence="2"/>
<reference evidence="9 10" key="1">
    <citation type="submission" date="2018-10" db="EMBL/GenBank/DDBJ databases">
        <title>Parasedimentitalea marina sp. nov., a psychrophilic bacterium isolated from deep seawater of the New Britain Trench.</title>
        <authorList>
            <person name="Cao J."/>
        </authorList>
    </citation>
    <scope>NUCLEOTIDE SEQUENCE [LARGE SCALE GENOMIC DNA]</scope>
    <source>
        <strain evidence="9 10">W43</strain>
    </source>
</reference>
<keyword evidence="3" id="KW-0489">Methyltransferase</keyword>
<evidence type="ECO:0000259" key="8">
    <source>
        <dbReference type="Pfam" id="PF22837"/>
    </source>
</evidence>
<evidence type="ECO:0000256" key="4">
    <source>
        <dbReference type="ARBA" id="ARBA00022679"/>
    </source>
</evidence>
<dbReference type="GO" id="GO:0032259">
    <property type="term" value="P:methylation"/>
    <property type="evidence" value="ECO:0007669"/>
    <property type="project" value="UniProtKB-KW"/>
</dbReference>
<evidence type="ECO:0000256" key="1">
    <source>
        <dbReference type="ARBA" id="ARBA00006594"/>
    </source>
</evidence>
<name>A0A3T0MYY8_9RHOB</name>
<keyword evidence="10" id="KW-1185">Reference proteome</keyword>